<name>J3L5K9_ORYBR</name>
<proteinExistence type="predicted"/>
<reference evidence="2" key="2">
    <citation type="submission" date="2013-04" db="UniProtKB">
        <authorList>
            <consortium name="EnsemblPlants"/>
        </authorList>
    </citation>
    <scope>IDENTIFICATION</scope>
</reference>
<evidence type="ECO:0000256" key="1">
    <source>
        <dbReference type="SAM" id="MobiDB-lite"/>
    </source>
</evidence>
<evidence type="ECO:0000313" key="3">
    <source>
        <dbReference type="Proteomes" id="UP000006038"/>
    </source>
</evidence>
<dbReference type="Gramene" id="OB01G45150.1">
    <property type="protein sequence ID" value="OB01G45150.1"/>
    <property type="gene ID" value="OB01G45150"/>
</dbReference>
<sequence length="149" mass="16026">MDGGFSSLISDLPGSCATNCAQENRRARSLRSPGRLKRPSSLSPGRTNPSFRLERAGWSSMAVPDSSPEAQVGGAGGGGWRGEARRREAAARLPPTRRHRGRRETRERGGRRSPAGTASRTWAAIRWFFSTKMGGEAAMGCSLPRSISV</sequence>
<dbReference type="Proteomes" id="UP000006038">
    <property type="component" value="Chromosome 1"/>
</dbReference>
<reference evidence="2" key="1">
    <citation type="journal article" date="2013" name="Nat. Commun.">
        <title>Whole-genome sequencing of Oryza brachyantha reveals mechanisms underlying Oryza genome evolution.</title>
        <authorList>
            <person name="Chen J."/>
            <person name="Huang Q."/>
            <person name="Gao D."/>
            <person name="Wang J."/>
            <person name="Lang Y."/>
            <person name="Liu T."/>
            <person name="Li B."/>
            <person name="Bai Z."/>
            <person name="Luis Goicoechea J."/>
            <person name="Liang C."/>
            <person name="Chen C."/>
            <person name="Zhang W."/>
            <person name="Sun S."/>
            <person name="Liao Y."/>
            <person name="Zhang X."/>
            <person name="Yang L."/>
            <person name="Song C."/>
            <person name="Wang M."/>
            <person name="Shi J."/>
            <person name="Liu G."/>
            <person name="Liu J."/>
            <person name="Zhou H."/>
            <person name="Zhou W."/>
            <person name="Yu Q."/>
            <person name="An N."/>
            <person name="Chen Y."/>
            <person name="Cai Q."/>
            <person name="Wang B."/>
            <person name="Liu B."/>
            <person name="Min J."/>
            <person name="Huang Y."/>
            <person name="Wu H."/>
            <person name="Li Z."/>
            <person name="Zhang Y."/>
            <person name="Yin Y."/>
            <person name="Song W."/>
            <person name="Jiang J."/>
            <person name="Jackson S.A."/>
            <person name="Wing R.A."/>
            <person name="Wang J."/>
            <person name="Chen M."/>
        </authorList>
    </citation>
    <scope>NUCLEOTIDE SEQUENCE [LARGE SCALE GENOMIC DNA]</scope>
    <source>
        <strain evidence="2">cv. IRGC 101232</strain>
    </source>
</reference>
<feature type="compositionally biased region" description="Polar residues" evidence="1">
    <location>
        <begin position="40"/>
        <end position="50"/>
    </location>
</feature>
<evidence type="ECO:0000313" key="2">
    <source>
        <dbReference type="EnsemblPlants" id="OB01G45150.1"/>
    </source>
</evidence>
<dbReference type="HOGENOM" id="CLU_1752533_0_0_1"/>
<keyword evidence="3" id="KW-1185">Reference proteome</keyword>
<accession>J3L5K9</accession>
<organism evidence="2">
    <name type="scientific">Oryza brachyantha</name>
    <name type="common">malo sina</name>
    <dbReference type="NCBI Taxonomy" id="4533"/>
    <lineage>
        <taxon>Eukaryota</taxon>
        <taxon>Viridiplantae</taxon>
        <taxon>Streptophyta</taxon>
        <taxon>Embryophyta</taxon>
        <taxon>Tracheophyta</taxon>
        <taxon>Spermatophyta</taxon>
        <taxon>Magnoliopsida</taxon>
        <taxon>Liliopsida</taxon>
        <taxon>Poales</taxon>
        <taxon>Poaceae</taxon>
        <taxon>BOP clade</taxon>
        <taxon>Oryzoideae</taxon>
        <taxon>Oryzeae</taxon>
        <taxon>Oryzinae</taxon>
        <taxon>Oryza</taxon>
    </lineage>
</organism>
<dbReference type="EnsemblPlants" id="OB01G45150.1">
    <property type="protein sequence ID" value="OB01G45150.1"/>
    <property type="gene ID" value="OB01G45150"/>
</dbReference>
<protein>
    <submittedName>
        <fullName evidence="2">Uncharacterized protein</fullName>
    </submittedName>
</protein>
<dbReference type="AlphaFoldDB" id="J3L5K9"/>
<feature type="region of interest" description="Disordered" evidence="1">
    <location>
        <begin position="1"/>
        <end position="118"/>
    </location>
</feature>